<dbReference type="PANTHER" id="PTHR30097:SF15">
    <property type="entry name" value="CATION EFFLUX SYSTEM PROTEIN CUSB"/>
    <property type="match status" value="1"/>
</dbReference>
<dbReference type="GO" id="GO:0060003">
    <property type="term" value="P:copper ion export"/>
    <property type="evidence" value="ECO:0007669"/>
    <property type="project" value="TreeGrafter"/>
</dbReference>
<dbReference type="InterPro" id="IPR051909">
    <property type="entry name" value="MFP_Cation_Efflux"/>
</dbReference>
<feature type="domain" description="CzcB-like C-terminal circularly permuted SH3-like" evidence="8">
    <location>
        <begin position="341"/>
        <end position="404"/>
    </location>
</feature>
<dbReference type="Gene3D" id="6.10.140.730">
    <property type="match status" value="1"/>
</dbReference>
<protein>
    <submittedName>
        <fullName evidence="9">Efflux RND transporter periplasmic adaptor subunit</fullName>
    </submittedName>
</protein>
<dbReference type="InterPro" id="IPR006143">
    <property type="entry name" value="RND_pump_MFP"/>
</dbReference>
<dbReference type="InterPro" id="IPR058791">
    <property type="entry name" value="3HB_CusB"/>
</dbReference>
<evidence type="ECO:0000259" key="7">
    <source>
        <dbReference type="Pfam" id="PF25954"/>
    </source>
</evidence>
<evidence type="ECO:0000313" key="9">
    <source>
        <dbReference type="EMBL" id="WKN38606.1"/>
    </source>
</evidence>
<sequence length="597" mass="66247">MNELFKNKKILLTMLITLVIGGLMGWFVKPSHQENEPSDLQRADHQHESAEEVWTCSMHPQIRQSEPGQCPICGMDLILASSNSSSAANDPMVHEMTPEAVAMANIHTSRVTGVSPEGEIFLTGKVKADERQLASITAKFPGRIEQLYVNFTGETIQKGEKLATIYSPELVTAQKELLEAVSSKEIYPELYAAAIEKLRLWKLTERQIEQIEESGKVKDQFDVLADKGGIVTQRNIAVGDYVRTGSVLFDVVDLSRVWIMIDAYETDLPFVEVGGEVAFTAAGIPGQIFTARVTYIDPVINSDTRTASVRAEATNKNGALKPEMFVNAHIQTSLRDEQSSLAVPRTAVLWSGKRSIVYVKVPDAEFPAYEMREITIGPRMGEMYLVEAGLEPGEEIVTNGVFAVDAAAQLSGNYSMLMRPESKTMEVPQDFREQITAVAEAYFEVKNALVEDDAPAVKSVTGKMEAALNTVEMQNLQGQVHDHWMALKEQLEKAIARMRQAENLEVLREHFAMLSENMLEVTESFGLEKDRAYKAFCPMAFDNKGAFWLSETEGISNPYFGQAMLSCGEVQETYRKGQRVFEKGGPANQQSASGHNH</sequence>
<evidence type="ECO:0000259" key="5">
    <source>
        <dbReference type="Pfam" id="PF25869"/>
    </source>
</evidence>
<organism evidence="9">
    <name type="scientific">Roseihalotalea indica</name>
    <dbReference type="NCBI Taxonomy" id="2867963"/>
    <lineage>
        <taxon>Bacteria</taxon>
        <taxon>Pseudomonadati</taxon>
        <taxon>Bacteroidota</taxon>
        <taxon>Cytophagia</taxon>
        <taxon>Cytophagales</taxon>
        <taxon>Catalimonadaceae</taxon>
        <taxon>Roseihalotalea</taxon>
    </lineage>
</organism>
<comment type="similarity">
    <text evidence="1">Belongs to the membrane fusion protein (MFP) (TC 8.A.1) family.</text>
</comment>
<feature type="domain" description="Heavy metal binding" evidence="4">
    <location>
        <begin position="53"/>
        <end position="78"/>
    </location>
</feature>
<dbReference type="GO" id="GO:0046914">
    <property type="term" value="F:transition metal ion binding"/>
    <property type="evidence" value="ECO:0007669"/>
    <property type="project" value="TreeGrafter"/>
</dbReference>
<dbReference type="Pfam" id="PF19335">
    <property type="entry name" value="HMBD"/>
    <property type="match status" value="1"/>
</dbReference>
<dbReference type="AlphaFoldDB" id="A0AA49JFK0"/>
<dbReference type="Pfam" id="PF25954">
    <property type="entry name" value="Beta-barrel_RND_2"/>
    <property type="match status" value="1"/>
</dbReference>
<gene>
    <name evidence="9" type="ORF">K4G66_07810</name>
</gene>
<dbReference type="Pfam" id="PF11827">
    <property type="entry name" value="DUF3347"/>
    <property type="match status" value="1"/>
</dbReference>
<dbReference type="EMBL" id="CP120682">
    <property type="protein sequence ID" value="WKN38606.1"/>
    <property type="molecule type" value="Genomic_DNA"/>
</dbReference>
<dbReference type="Gene3D" id="2.40.420.20">
    <property type="match status" value="1"/>
</dbReference>
<dbReference type="GO" id="GO:0016020">
    <property type="term" value="C:membrane"/>
    <property type="evidence" value="ECO:0007669"/>
    <property type="project" value="InterPro"/>
</dbReference>
<dbReference type="FunFam" id="2.40.30.170:FF:000010">
    <property type="entry name" value="Efflux RND transporter periplasmic adaptor subunit"/>
    <property type="match status" value="1"/>
</dbReference>
<reference evidence="9" key="2">
    <citation type="journal article" date="2024" name="Antonie Van Leeuwenhoek">
        <title>Roseihalotalea indica gen. nov., sp. nov., a halophilic Bacteroidetes from mesopelagic Southwest Indian Ocean with higher carbohydrate metabolic potential.</title>
        <authorList>
            <person name="Chen B."/>
            <person name="Zhang M."/>
            <person name="Lin D."/>
            <person name="Ye J."/>
            <person name="Tang K."/>
        </authorList>
    </citation>
    <scope>NUCLEOTIDE SEQUENCE</scope>
    <source>
        <strain evidence="9">TK19036</strain>
    </source>
</reference>
<evidence type="ECO:0000256" key="1">
    <source>
        <dbReference type="ARBA" id="ARBA00009477"/>
    </source>
</evidence>
<dbReference type="Pfam" id="PF25975">
    <property type="entry name" value="CzcB_C"/>
    <property type="match status" value="1"/>
</dbReference>
<dbReference type="Pfam" id="PF25869">
    <property type="entry name" value="3HB_CusB"/>
    <property type="match status" value="1"/>
</dbReference>
<evidence type="ECO:0000256" key="2">
    <source>
        <dbReference type="ARBA" id="ARBA00022448"/>
    </source>
</evidence>
<dbReference type="Gene3D" id="2.40.30.170">
    <property type="match status" value="1"/>
</dbReference>
<evidence type="ECO:0000259" key="4">
    <source>
        <dbReference type="Pfam" id="PF19335"/>
    </source>
</evidence>
<dbReference type="InterPro" id="IPR021782">
    <property type="entry name" value="DUF3347"/>
</dbReference>
<dbReference type="InterPro" id="IPR058792">
    <property type="entry name" value="Beta-barrel_RND_2"/>
</dbReference>
<dbReference type="GO" id="GO:0030288">
    <property type="term" value="C:outer membrane-bounded periplasmic space"/>
    <property type="evidence" value="ECO:0007669"/>
    <property type="project" value="TreeGrafter"/>
</dbReference>
<dbReference type="PANTHER" id="PTHR30097">
    <property type="entry name" value="CATION EFFLUX SYSTEM PROTEIN CUSB"/>
    <property type="match status" value="1"/>
</dbReference>
<feature type="domain" description="CusB-like beta-barrel" evidence="7">
    <location>
        <begin position="256"/>
        <end position="332"/>
    </location>
</feature>
<feature type="domain" description="CusB-like three alpha-helical bundle" evidence="5">
    <location>
        <begin position="169"/>
        <end position="218"/>
    </location>
</feature>
<feature type="domain" description="CusB-like barrel-sandwich hybrid" evidence="6">
    <location>
        <begin position="134"/>
        <end position="251"/>
    </location>
</feature>
<keyword evidence="2" id="KW-0813">Transport</keyword>
<evidence type="ECO:0000259" key="3">
    <source>
        <dbReference type="Pfam" id="PF11827"/>
    </source>
</evidence>
<dbReference type="GO" id="GO:0015679">
    <property type="term" value="P:plasma membrane copper ion transport"/>
    <property type="evidence" value="ECO:0007669"/>
    <property type="project" value="TreeGrafter"/>
</dbReference>
<dbReference type="GO" id="GO:0022857">
    <property type="term" value="F:transmembrane transporter activity"/>
    <property type="evidence" value="ECO:0007669"/>
    <property type="project" value="InterPro"/>
</dbReference>
<dbReference type="InterPro" id="IPR058649">
    <property type="entry name" value="CzcB_C"/>
</dbReference>
<proteinExistence type="inferred from homology"/>
<dbReference type="InterPro" id="IPR045800">
    <property type="entry name" value="HMBD"/>
</dbReference>
<reference evidence="9" key="1">
    <citation type="journal article" date="2023" name="Comput. Struct. Biotechnol. J.">
        <title>Discovery of a novel marine Bacteroidetes with a rich repertoire of carbohydrate-active enzymes.</title>
        <authorList>
            <person name="Chen B."/>
            <person name="Liu G."/>
            <person name="Chen Q."/>
            <person name="Wang H."/>
            <person name="Liu L."/>
            <person name="Tang K."/>
        </authorList>
    </citation>
    <scope>NUCLEOTIDE SEQUENCE</scope>
    <source>
        <strain evidence="9">TK19036</strain>
    </source>
</reference>
<dbReference type="Pfam" id="PF25919">
    <property type="entry name" value="BSH_CusB"/>
    <property type="match status" value="1"/>
</dbReference>
<dbReference type="NCBIfam" id="TIGR01730">
    <property type="entry name" value="RND_mfp"/>
    <property type="match status" value="1"/>
</dbReference>
<evidence type="ECO:0000259" key="8">
    <source>
        <dbReference type="Pfam" id="PF25975"/>
    </source>
</evidence>
<dbReference type="InterPro" id="IPR058790">
    <property type="entry name" value="BSH_CusB"/>
</dbReference>
<evidence type="ECO:0000259" key="6">
    <source>
        <dbReference type="Pfam" id="PF25919"/>
    </source>
</evidence>
<accession>A0AA49JFK0</accession>
<name>A0AA49JFK0_9BACT</name>
<feature type="domain" description="DUF3347" evidence="3">
    <location>
        <begin position="438"/>
        <end position="529"/>
    </location>
</feature>
<dbReference type="SUPFAM" id="SSF111369">
    <property type="entry name" value="HlyD-like secretion proteins"/>
    <property type="match status" value="1"/>
</dbReference>